<evidence type="ECO:0000259" key="2">
    <source>
        <dbReference type="PROSITE" id="PS51737"/>
    </source>
</evidence>
<dbReference type="InterPro" id="IPR038109">
    <property type="entry name" value="DNA_bind_recomb_sf"/>
</dbReference>
<dbReference type="GO" id="GO:0003677">
    <property type="term" value="F:DNA binding"/>
    <property type="evidence" value="ECO:0007669"/>
    <property type="project" value="InterPro"/>
</dbReference>
<dbReference type="InterPro" id="IPR025827">
    <property type="entry name" value="Zn_ribbon_recom_dom"/>
</dbReference>
<dbReference type="InterPro" id="IPR036162">
    <property type="entry name" value="Resolvase-like_N_sf"/>
</dbReference>
<dbReference type="PANTHER" id="PTHR30461">
    <property type="entry name" value="DNA-INVERTASE FROM LAMBDOID PROPHAGE"/>
    <property type="match status" value="1"/>
</dbReference>
<reference evidence="4" key="1">
    <citation type="submission" date="2015-03" db="EMBL/GenBank/DDBJ databases">
        <authorList>
            <person name="Nijsse Bart"/>
        </authorList>
    </citation>
    <scope>NUCLEOTIDE SEQUENCE [LARGE SCALE GENOMIC DNA]</scope>
</reference>
<gene>
    <name evidence="3" type="ORF">SpAn4DRAFT_4314</name>
</gene>
<keyword evidence="4" id="KW-1185">Reference proteome</keyword>
<accession>A0A0U1L5J9</accession>
<dbReference type="Gene3D" id="3.90.1750.20">
    <property type="entry name" value="Putative Large Serine Recombinase, Chain B, Domain 2"/>
    <property type="match status" value="1"/>
</dbReference>
<dbReference type="InterPro" id="IPR011109">
    <property type="entry name" value="DNA_bind_recombinase_dom"/>
</dbReference>
<proteinExistence type="predicted"/>
<evidence type="ECO:0000313" key="3">
    <source>
        <dbReference type="EMBL" id="CQR74957.1"/>
    </source>
</evidence>
<dbReference type="SMART" id="SM00857">
    <property type="entry name" value="Resolvase"/>
    <property type="match status" value="1"/>
</dbReference>
<dbReference type="InterPro" id="IPR050639">
    <property type="entry name" value="SSR_resolvase"/>
</dbReference>
<dbReference type="GO" id="GO:0000150">
    <property type="term" value="F:DNA strand exchange activity"/>
    <property type="evidence" value="ECO:0007669"/>
    <property type="project" value="InterPro"/>
</dbReference>
<dbReference type="SUPFAM" id="SSF53041">
    <property type="entry name" value="Resolvase-like"/>
    <property type="match status" value="1"/>
</dbReference>
<feature type="domain" description="Recombinase" evidence="2">
    <location>
        <begin position="184"/>
        <end position="310"/>
    </location>
</feature>
<dbReference type="Pfam" id="PF07508">
    <property type="entry name" value="Recombinase"/>
    <property type="match status" value="1"/>
</dbReference>
<organism evidence="3 4">
    <name type="scientific">Sporomusa ovata</name>
    <dbReference type="NCBI Taxonomy" id="2378"/>
    <lineage>
        <taxon>Bacteria</taxon>
        <taxon>Bacillati</taxon>
        <taxon>Bacillota</taxon>
        <taxon>Negativicutes</taxon>
        <taxon>Selenomonadales</taxon>
        <taxon>Sporomusaceae</taxon>
        <taxon>Sporomusa</taxon>
    </lineage>
</organism>
<dbReference type="Gene3D" id="3.40.50.1390">
    <property type="entry name" value="Resolvase, N-terminal catalytic domain"/>
    <property type="match status" value="1"/>
</dbReference>
<dbReference type="EMBL" id="CTRP01000016">
    <property type="protein sequence ID" value="CQR74957.1"/>
    <property type="molecule type" value="Genomic_DNA"/>
</dbReference>
<protein>
    <submittedName>
        <fullName evidence="3">Recombinase</fullName>
    </submittedName>
</protein>
<dbReference type="InterPro" id="IPR006119">
    <property type="entry name" value="Resolv_N"/>
</dbReference>
<name>A0A0U1L5J9_9FIRM</name>
<dbReference type="Pfam" id="PF13408">
    <property type="entry name" value="Zn_ribbon_recom"/>
    <property type="match status" value="1"/>
</dbReference>
<dbReference type="PANTHER" id="PTHR30461:SF23">
    <property type="entry name" value="DNA RECOMBINASE-RELATED"/>
    <property type="match status" value="1"/>
</dbReference>
<dbReference type="Proteomes" id="UP000049855">
    <property type="component" value="Unassembled WGS sequence"/>
</dbReference>
<dbReference type="PROSITE" id="PS51737">
    <property type="entry name" value="RECOMBINASE_DNA_BIND"/>
    <property type="match status" value="1"/>
</dbReference>
<dbReference type="CDD" id="cd00338">
    <property type="entry name" value="Ser_Recombinase"/>
    <property type="match status" value="1"/>
</dbReference>
<dbReference type="PROSITE" id="PS51736">
    <property type="entry name" value="RECOMBINASES_3"/>
    <property type="match status" value="1"/>
</dbReference>
<dbReference type="AlphaFoldDB" id="A0A0U1L5J9"/>
<evidence type="ECO:0000313" key="4">
    <source>
        <dbReference type="Proteomes" id="UP000049855"/>
    </source>
</evidence>
<dbReference type="Pfam" id="PF00239">
    <property type="entry name" value="Resolvase"/>
    <property type="match status" value="1"/>
</dbReference>
<feature type="domain" description="Resolvase/invertase-type recombinase catalytic" evidence="1">
    <location>
        <begin position="27"/>
        <end position="175"/>
    </location>
</feature>
<evidence type="ECO:0000259" key="1">
    <source>
        <dbReference type="PROSITE" id="PS51736"/>
    </source>
</evidence>
<dbReference type="RefSeq" id="WP_021171172.1">
    <property type="nucleotide sequence ID" value="NZ_CTRP01000016.1"/>
</dbReference>
<sequence>MARNITVIPARANRTSLAENLVPTKKRVAAYCRVSTDQAEQLSSYEAQVSYYTSYINSNPEYELAGIYADAGISGTNTKKREQFNRMIADCKAGKIDLIITKSISRFARNTLDTLTFVRMLKDLGVEVLFEKENIRTLDSKGEVLLSILSSLAQDESRSISENSTWGIRRRFEQGKLQINHVKFLGYDKDEDGNLIINEKQAKIVRRIYTEFLNGKGANRIAKDLELDGVPNWQGKPKWYEGSIRKMLSNEKYKGDALLQKSYTIDFLSKIRAENTGQVPQYLVEDSHPAIIDKDMWEAVQLEMERRKKYAEEHGIQKLELATEDNPFSGRVICSYCGKMYGRKVWNSTNERLRRIIWRCNGKYPAKGKKGCISKHIDDRVLYQAFVGAFSTMVENKGYFLDKWQECLGSDNVLVRYKAKQFIGIITGAVAITEFDTDLYFALVEKITVLDGGKLVVSLLDGTAVECSME</sequence>